<protein>
    <submittedName>
        <fullName evidence="2">Uncharacterized protein</fullName>
    </submittedName>
</protein>
<reference evidence="3" key="2">
    <citation type="submission" date="2015-01" db="EMBL/GenBank/DDBJ databases">
        <title>Evolutionary Origins and Diversification of the Mycorrhizal Mutualists.</title>
        <authorList>
            <consortium name="DOE Joint Genome Institute"/>
            <consortium name="Mycorrhizal Genomics Consortium"/>
            <person name="Kohler A."/>
            <person name="Kuo A."/>
            <person name="Nagy L.G."/>
            <person name="Floudas D."/>
            <person name="Copeland A."/>
            <person name="Barry K.W."/>
            <person name="Cichocki N."/>
            <person name="Veneault-Fourrey C."/>
            <person name="LaButti K."/>
            <person name="Lindquist E.A."/>
            <person name="Lipzen A."/>
            <person name="Lundell T."/>
            <person name="Morin E."/>
            <person name="Murat C."/>
            <person name="Riley R."/>
            <person name="Ohm R."/>
            <person name="Sun H."/>
            <person name="Tunlid A."/>
            <person name="Henrissat B."/>
            <person name="Grigoriev I.V."/>
            <person name="Hibbett D.S."/>
            <person name="Martin F."/>
        </authorList>
    </citation>
    <scope>NUCLEOTIDE SEQUENCE [LARGE SCALE GENOMIC DNA]</scope>
    <source>
        <strain evidence="3">LaAM-08-1</strain>
    </source>
</reference>
<organism evidence="2 3">
    <name type="scientific">Laccaria amethystina LaAM-08-1</name>
    <dbReference type="NCBI Taxonomy" id="1095629"/>
    <lineage>
        <taxon>Eukaryota</taxon>
        <taxon>Fungi</taxon>
        <taxon>Dikarya</taxon>
        <taxon>Basidiomycota</taxon>
        <taxon>Agaricomycotina</taxon>
        <taxon>Agaricomycetes</taxon>
        <taxon>Agaricomycetidae</taxon>
        <taxon>Agaricales</taxon>
        <taxon>Agaricineae</taxon>
        <taxon>Hydnangiaceae</taxon>
        <taxon>Laccaria</taxon>
    </lineage>
</organism>
<gene>
    <name evidence="2" type="ORF">K443DRAFT_686270</name>
</gene>
<dbReference type="EMBL" id="KN839048">
    <property type="protein sequence ID" value="KIJ91144.1"/>
    <property type="molecule type" value="Genomic_DNA"/>
</dbReference>
<reference evidence="2 3" key="1">
    <citation type="submission" date="2014-04" db="EMBL/GenBank/DDBJ databases">
        <authorList>
            <consortium name="DOE Joint Genome Institute"/>
            <person name="Kuo A."/>
            <person name="Kohler A."/>
            <person name="Nagy L.G."/>
            <person name="Floudas D."/>
            <person name="Copeland A."/>
            <person name="Barry K.W."/>
            <person name="Cichocki N."/>
            <person name="Veneault-Fourrey C."/>
            <person name="LaButti K."/>
            <person name="Lindquist E.A."/>
            <person name="Lipzen A."/>
            <person name="Lundell T."/>
            <person name="Morin E."/>
            <person name="Murat C."/>
            <person name="Sun H."/>
            <person name="Tunlid A."/>
            <person name="Henrissat B."/>
            <person name="Grigoriev I.V."/>
            <person name="Hibbett D.S."/>
            <person name="Martin F."/>
            <person name="Nordberg H.P."/>
            <person name="Cantor M.N."/>
            <person name="Hua S.X."/>
        </authorList>
    </citation>
    <scope>NUCLEOTIDE SEQUENCE [LARGE SCALE GENOMIC DNA]</scope>
    <source>
        <strain evidence="2 3">LaAM-08-1</strain>
    </source>
</reference>
<evidence type="ECO:0000256" key="1">
    <source>
        <dbReference type="SAM" id="MobiDB-lite"/>
    </source>
</evidence>
<evidence type="ECO:0000313" key="3">
    <source>
        <dbReference type="Proteomes" id="UP000054477"/>
    </source>
</evidence>
<feature type="region of interest" description="Disordered" evidence="1">
    <location>
        <begin position="43"/>
        <end position="63"/>
    </location>
</feature>
<name>A0A0C9WHG3_9AGAR</name>
<accession>A0A0C9WHG3</accession>
<dbReference type="AlphaFoldDB" id="A0A0C9WHG3"/>
<keyword evidence="3" id="KW-1185">Reference proteome</keyword>
<evidence type="ECO:0000313" key="2">
    <source>
        <dbReference type="EMBL" id="KIJ91144.1"/>
    </source>
</evidence>
<dbReference type="HOGENOM" id="CLU_790038_0_0_1"/>
<dbReference type="Proteomes" id="UP000054477">
    <property type="component" value="Unassembled WGS sequence"/>
</dbReference>
<feature type="region of interest" description="Disordered" evidence="1">
    <location>
        <begin position="1"/>
        <end position="30"/>
    </location>
</feature>
<proteinExistence type="predicted"/>
<sequence>MTCRLVQRSQPTSSSSRRKNSKPNFFNEAPFRSTLPDLLEGFSLDSSLSPPPPLSLGTCSDSSSTISDSAVTYRILPPPPQREGTPHQSLFRSPLPDLLQDFHTSSLDSPISHCLYAQPFFKPPPPYPFSDIDSNSSTISETSTALPTSFFTQIEGPLPCVALPEKAKAEPPLAWDPQIDIMLEQQENSRCSAGSGETTVTDPYCPCALELEDMYCQAIDIRDSLLLDAASIQVELAMHLKKFHIRFQELSQLRISIDKASQAAWLIKSHSDAGKHPINFFLLEFARPDHPRASQLLSRCELQDRLKKSRMFMERTAEARQAVQRYIEDPFSLVEGRLRFRCPSCTQRHIL</sequence>